<gene>
    <name evidence="3" type="ORF">A4A49_16347</name>
</gene>
<name>A0A314L387_NICAT</name>
<reference evidence="3" key="1">
    <citation type="submission" date="2016-11" db="EMBL/GenBank/DDBJ databases">
        <title>The genome of Nicotiana attenuata.</title>
        <authorList>
            <person name="Xu S."/>
            <person name="Brockmoeller T."/>
            <person name="Gaquerel E."/>
            <person name="Navarro A."/>
            <person name="Kuhl H."/>
            <person name="Gase K."/>
            <person name="Ling Z."/>
            <person name="Zhou W."/>
            <person name="Kreitzer C."/>
            <person name="Stanke M."/>
            <person name="Tang H."/>
            <person name="Lyons E."/>
            <person name="Pandey P."/>
            <person name="Pandey S.P."/>
            <person name="Timmermann B."/>
            <person name="Baldwin I.T."/>
        </authorList>
    </citation>
    <scope>NUCLEOTIDE SEQUENCE [LARGE SCALE GENOMIC DNA]</scope>
    <source>
        <strain evidence="3">UT</strain>
    </source>
</reference>
<keyword evidence="2" id="KW-1133">Transmembrane helix</keyword>
<dbReference type="Gramene" id="OIT35935">
    <property type="protein sequence ID" value="OIT35935"/>
    <property type="gene ID" value="A4A49_16347"/>
</dbReference>
<dbReference type="AlphaFoldDB" id="A0A314L387"/>
<sequence length="265" mass="30695">MEKSTKNRGRNRFFNCCRLVNFNDDTIIKRGHAYKSKDQSLKRVRSQEKLDTMLNKDFTKNIRQSRKENVFCRSFSDALKYVFSETSLGKKSQKKEPKYSFGSSKKLSLKLEKIFYSMNESRSSSKNFSNIDGNSRISSDDSSLFTSSTSTSSSPSSSSCTSSRSTSQRKQFPSFHKSKSVNNMQVYDNIKEKEIALRYNKNVGTYSLLICLLVMIFCGKVFAIVCTSTWLYFAPRCFKRIHDSEEYKRNVIVEGFFERSHNRLL</sequence>
<dbReference type="PANTHER" id="PTHR34379:SF6">
    <property type="entry name" value="PROTEIN 3F"/>
    <property type="match status" value="1"/>
</dbReference>
<evidence type="ECO:0000313" key="4">
    <source>
        <dbReference type="Proteomes" id="UP000187609"/>
    </source>
</evidence>
<organism evidence="3 4">
    <name type="scientific">Nicotiana attenuata</name>
    <name type="common">Coyote tobacco</name>
    <dbReference type="NCBI Taxonomy" id="49451"/>
    <lineage>
        <taxon>Eukaryota</taxon>
        <taxon>Viridiplantae</taxon>
        <taxon>Streptophyta</taxon>
        <taxon>Embryophyta</taxon>
        <taxon>Tracheophyta</taxon>
        <taxon>Spermatophyta</taxon>
        <taxon>Magnoliopsida</taxon>
        <taxon>eudicotyledons</taxon>
        <taxon>Gunneridae</taxon>
        <taxon>Pentapetalae</taxon>
        <taxon>asterids</taxon>
        <taxon>lamiids</taxon>
        <taxon>Solanales</taxon>
        <taxon>Solanaceae</taxon>
        <taxon>Nicotianoideae</taxon>
        <taxon>Nicotianeae</taxon>
        <taxon>Nicotiana</taxon>
    </lineage>
</organism>
<comment type="caution">
    <text evidence="3">The sequence shown here is derived from an EMBL/GenBank/DDBJ whole genome shotgun (WGS) entry which is preliminary data.</text>
</comment>
<evidence type="ECO:0000256" key="2">
    <source>
        <dbReference type="SAM" id="Phobius"/>
    </source>
</evidence>
<keyword evidence="4" id="KW-1185">Reference proteome</keyword>
<evidence type="ECO:0000256" key="1">
    <source>
        <dbReference type="SAM" id="MobiDB-lite"/>
    </source>
</evidence>
<dbReference type="SMR" id="A0A314L387"/>
<evidence type="ECO:0000313" key="3">
    <source>
        <dbReference type="EMBL" id="OIT35935.1"/>
    </source>
</evidence>
<dbReference type="KEGG" id="nau:109242721"/>
<dbReference type="Proteomes" id="UP000187609">
    <property type="component" value="Unassembled WGS sequence"/>
</dbReference>
<dbReference type="EMBL" id="MJEQ01000496">
    <property type="protein sequence ID" value="OIT35935.1"/>
    <property type="molecule type" value="Genomic_DNA"/>
</dbReference>
<feature type="compositionally biased region" description="Low complexity" evidence="1">
    <location>
        <begin position="137"/>
        <end position="166"/>
    </location>
</feature>
<keyword evidence="2" id="KW-0812">Transmembrane</keyword>
<accession>A0A314L387</accession>
<feature type="region of interest" description="Disordered" evidence="1">
    <location>
        <begin position="137"/>
        <end position="175"/>
    </location>
</feature>
<dbReference type="PANTHER" id="PTHR34379">
    <property type="entry name" value="OS07G0553800 PROTEIN"/>
    <property type="match status" value="1"/>
</dbReference>
<dbReference type="InterPro" id="IPR040411">
    <property type="entry name" value="At5g23160-like"/>
</dbReference>
<protein>
    <submittedName>
        <fullName evidence="3">Uncharacterized protein</fullName>
    </submittedName>
</protein>
<proteinExistence type="predicted"/>
<dbReference type="OrthoDB" id="1886721at2759"/>
<keyword evidence="2" id="KW-0472">Membrane</keyword>
<feature type="transmembrane region" description="Helical" evidence="2">
    <location>
        <begin position="208"/>
        <end position="233"/>
    </location>
</feature>